<dbReference type="EMBL" id="JAPFFF010000006">
    <property type="protein sequence ID" value="KAK8886811.1"/>
    <property type="molecule type" value="Genomic_DNA"/>
</dbReference>
<evidence type="ECO:0000256" key="1">
    <source>
        <dbReference type="SAM" id="Coils"/>
    </source>
</evidence>
<reference evidence="2 3" key="1">
    <citation type="submission" date="2024-04" db="EMBL/GenBank/DDBJ databases">
        <title>Tritrichomonas musculus Genome.</title>
        <authorList>
            <person name="Alves-Ferreira E."/>
            <person name="Grigg M."/>
            <person name="Lorenzi H."/>
            <person name="Galac M."/>
        </authorList>
    </citation>
    <scope>NUCLEOTIDE SEQUENCE [LARGE SCALE GENOMIC DNA]</scope>
    <source>
        <strain evidence="2 3">EAF2021</strain>
    </source>
</reference>
<evidence type="ECO:0000313" key="3">
    <source>
        <dbReference type="Proteomes" id="UP001470230"/>
    </source>
</evidence>
<dbReference type="Proteomes" id="UP001470230">
    <property type="component" value="Unassembled WGS sequence"/>
</dbReference>
<sequence>MSNDEYDVEDAPYPIIRSVFSDVKESNSIRFDDLRDFVSTIALQAIADGRVTVYLNKQVVYCTLSDLSNEFLSHILSLKLPVLMTKDNETVLVEQNKVSLPKSLPYVSFQIIGAITSYVRFEYITSGNRLPKNLTYPIVCIGFPEPPIDQSLVEEFGNFINNRTFPLTVYTPLVKKRGKLERRNRDFLIQTSKTRANLIQRYNDSSSQLQKKQKQLEILHEKIAQATNTNRLKAPNLDNITDTIEQIDTAISALVETTERLSVELDNKAKGVQMTRHEELELLQVLQQQVRDSKSQLEILKEQTNH</sequence>
<organism evidence="2 3">
    <name type="scientific">Tritrichomonas musculus</name>
    <dbReference type="NCBI Taxonomy" id="1915356"/>
    <lineage>
        <taxon>Eukaryota</taxon>
        <taxon>Metamonada</taxon>
        <taxon>Parabasalia</taxon>
        <taxon>Tritrichomonadida</taxon>
        <taxon>Tritrichomonadidae</taxon>
        <taxon>Tritrichomonas</taxon>
    </lineage>
</organism>
<feature type="coiled-coil region" evidence="1">
    <location>
        <begin position="195"/>
        <end position="229"/>
    </location>
</feature>
<evidence type="ECO:0000313" key="2">
    <source>
        <dbReference type="EMBL" id="KAK8886811.1"/>
    </source>
</evidence>
<protein>
    <submittedName>
        <fullName evidence="2">Uncharacterized protein</fullName>
    </submittedName>
</protein>
<gene>
    <name evidence="2" type="ORF">M9Y10_037844</name>
</gene>
<comment type="caution">
    <text evidence="2">The sequence shown here is derived from an EMBL/GenBank/DDBJ whole genome shotgun (WGS) entry which is preliminary data.</text>
</comment>
<proteinExistence type="predicted"/>
<accession>A0ABR2K6R1</accession>
<keyword evidence="1" id="KW-0175">Coiled coil</keyword>
<keyword evidence="3" id="KW-1185">Reference proteome</keyword>
<name>A0ABR2K6R1_9EUKA</name>